<dbReference type="Proteomes" id="UP000187609">
    <property type="component" value="Unassembled WGS sequence"/>
</dbReference>
<gene>
    <name evidence="1" type="ORF">A4A49_54173</name>
</gene>
<proteinExistence type="predicted"/>
<evidence type="ECO:0000313" key="1">
    <source>
        <dbReference type="EMBL" id="OIT00837.1"/>
    </source>
</evidence>
<keyword evidence="2" id="KW-1185">Reference proteome</keyword>
<comment type="caution">
    <text evidence="1">The sequence shown here is derived from an EMBL/GenBank/DDBJ whole genome shotgun (WGS) entry which is preliminary data.</text>
</comment>
<dbReference type="Pfam" id="PF04646">
    <property type="entry name" value="DUF604"/>
    <property type="match status" value="1"/>
</dbReference>
<dbReference type="InterPro" id="IPR006740">
    <property type="entry name" value="DUF604"/>
</dbReference>
<protein>
    <submittedName>
        <fullName evidence="1">Uncharacterized protein</fullName>
    </submittedName>
</protein>
<dbReference type="EMBL" id="MJEQ01037189">
    <property type="protein sequence ID" value="OIT00837.1"/>
    <property type="molecule type" value="Genomic_DNA"/>
</dbReference>
<sequence>MSRFESVKKVIEAYNKDPSRTLQHSLCYDLKRNCSVSMSWGYSVQLYLWLMNAKDLGMPVQSFNTWVGTKGPYSTTWIKLLTFPMVKPTGPCYNTIDDINKQCKNHHYIPALAVHMVHVTTAILSPQVWKQAPQRQCCEAVNGENDIRSVRIRGYNQWESVIPPSSQVRRVCQLLSTGLMNVLGHRKFQ</sequence>
<dbReference type="STRING" id="49451.A0A1J6I741"/>
<name>A0A1J6I741_NICAT</name>
<organism evidence="1 2">
    <name type="scientific">Nicotiana attenuata</name>
    <name type="common">Coyote tobacco</name>
    <dbReference type="NCBI Taxonomy" id="49451"/>
    <lineage>
        <taxon>Eukaryota</taxon>
        <taxon>Viridiplantae</taxon>
        <taxon>Streptophyta</taxon>
        <taxon>Embryophyta</taxon>
        <taxon>Tracheophyta</taxon>
        <taxon>Spermatophyta</taxon>
        <taxon>Magnoliopsida</taxon>
        <taxon>eudicotyledons</taxon>
        <taxon>Gunneridae</taxon>
        <taxon>Pentapetalae</taxon>
        <taxon>asterids</taxon>
        <taxon>lamiids</taxon>
        <taxon>Solanales</taxon>
        <taxon>Solanaceae</taxon>
        <taxon>Nicotianoideae</taxon>
        <taxon>Nicotianeae</taxon>
        <taxon>Nicotiana</taxon>
    </lineage>
</organism>
<evidence type="ECO:0000313" key="2">
    <source>
        <dbReference type="Proteomes" id="UP000187609"/>
    </source>
</evidence>
<dbReference type="AlphaFoldDB" id="A0A1J6I741"/>
<dbReference type="PANTHER" id="PTHR10811">
    <property type="entry name" value="FRINGE-RELATED"/>
    <property type="match status" value="1"/>
</dbReference>
<accession>A0A1J6I741</accession>
<dbReference type="Gramene" id="OIT00837">
    <property type="protein sequence ID" value="OIT00837"/>
    <property type="gene ID" value="A4A49_54173"/>
</dbReference>
<reference evidence="1" key="1">
    <citation type="submission" date="2016-11" db="EMBL/GenBank/DDBJ databases">
        <title>The genome of Nicotiana attenuata.</title>
        <authorList>
            <person name="Xu S."/>
            <person name="Brockmoeller T."/>
            <person name="Gaquerel E."/>
            <person name="Navarro A."/>
            <person name="Kuhl H."/>
            <person name="Gase K."/>
            <person name="Ling Z."/>
            <person name="Zhou W."/>
            <person name="Kreitzer C."/>
            <person name="Stanke M."/>
            <person name="Tang H."/>
            <person name="Lyons E."/>
            <person name="Pandey P."/>
            <person name="Pandey S.P."/>
            <person name="Timmermann B."/>
            <person name="Baldwin I.T."/>
        </authorList>
    </citation>
    <scope>NUCLEOTIDE SEQUENCE [LARGE SCALE GENOMIC DNA]</scope>
    <source>
        <strain evidence="1">UT</strain>
    </source>
</reference>